<sequence length="260" mass="28686">MSGTSRTRRSFLVTVGATTVALPLLATAACSDQDTAGGPVLFHEEFSDDAAEGRFRQVYGDRFDVYPTGWRDTSNRGVYRPDQVLSVRDGRLRFRLQQVDSEPASAAVVPRLPHYGQRYGRYTVRLRADPVPGWKLAFLLWPDSERWPDDGEIDFPDADLQHTIGAFLHHADPAGTVEEFGTDAFLDDWHTAVVEWSPGLVRFLLDGTLVGSSTTGVPDTSMHFVLQTETGSTAEEPGGLPTQEALVEVELVTIESHPWA</sequence>
<dbReference type="SUPFAM" id="SSF49899">
    <property type="entry name" value="Concanavalin A-like lectins/glucanases"/>
    <property type="match status" value="1"/>
</dbReference>
<keyword evidence="4" id="KW-1185">Reference proteome</keyword>
<evidence type="ECO:0000259" key="2">
    <source>
        <dbReference type="PROSITE" id="PS51762"/>
    </source>
</evidence>
<gene>
    <name evidence="3" type="ORF">AB2L28_00220</name>
</gene>
<dbReference type="PROSITE" id="PS51762">
    <property type="entry name" value="GH16_2"/>
    <property type="match status" value="1"/>
</dbReference>
<dbReference type="PROSITE" id="PS51257">
    <property type="entry name" value="PROKAR_LIPOPROTEIN"/>
    <property type="match status" value="1"/>
</dbReference>
<dbReference type="InterPro" id="IPR000757">
    <property type="entry name" value="Beta-glucanase-like"/>
</dbReference>
<feature type="domain" description="GH16" evidence="2">
    <location>
        <begin position="31"/>
        <end position="260"/>
    </location>
</feature>
<dbReference type="Pfam" id="PF00722">
    <property type="entry name" value="Glyco_hydro_16"/>
    <property type="match status" value="1"/>
</dbReference>
<accession>A0ABV4HW58</accession>
<comment type="caution">
    <text evidence="3">The sequence shown here is derived from an EMBL/GenBank/DDBJ whole genome shotgun (WGS) entry which is preliminary data.</text>
</comment>
<dbReference type="RefSeq" id="WP_370716716.1">
    <property type="nucleotide sequence ID" value="NZ_JBGGTQ010000001.1"/>
</dbReference>
<dbReference type="InterPro" id="IPR006311">
    <property type="entry name" value="TAT_signal"/>
</dbReference>
<feature type="signal peptide" evidence="1">
    <location>
        <begin position="1"/>
        <end position="28"/>
    </location>
</feature>
<dbReference type="InterPro" id="IPR013320">
    <property type="entry name" value="ConA-like_dom_sf"/>
</dbReference>
<name>A0ABV4HW58_9ACTN</name>
<reference evidence="3 4" key="1">
    <citation type="submission" date="2024-07" db="EMBL/GenBank/DDBJ databases">
        <authorList>
            <person name="Thanompreechachai J."/>
            <person name="Duangmal K."/>
        </authorList>
    </citation>
    <scope>NUCLEOTIDE SEQUENCE [LARGE SCALE GENOMIC DNA]</scope>
    <source>
        <strain evidence="3 4">TBRC 1896</strain>
    </source>
</reference>
<dbReference type="Gene3D" id="2.60.120.200">
    <property type="match status" value="1"/>
</dbReference>
<protein>
    <submittedName>
        <fullName evidence="3">Glycoside hydrolase family 16 protein</fullName>
    </submittedName>
</protein>
<dbReference type="Proteomes" id="UP001566476">
    <property type="component" value="Unassembled WGS sequence"/>
</dbReference>
<evidence type="ECO:0000313" key="4">
    <source>
        <dbReference type="Proteomes" id="UP001566476"/>
    </source>
</evidence>
<dbReference type="GO" id="GO:0016787">
    <property type="term" value="F:hydrolase activity"/>
    <property type="evidence" value="ECO:0007669"/>
    <property type="project" value="UniProtKB-KW"/>
</dbReference>
<dbReference type="PROSITE" id="PS51318">
    <property type="entry name" value="TAT"/>
    <property type="match status" value="1"/>
</dbReference>
<evidence type="ECO:0000313" key="3">
    <source>
        <dbReference type="EMBL" id="MEZ0490658.1"/>
    </source>
</evidence>
<dbReference type="EMBL" id="JBGGTQ010000001">
    <property type="protein sequence ID" value="MEZ0490658.1"/>
    <property type="molecule type" value="Genomic_DNA"/>
</dbReference>
<evidence type="ECO:0000256" key="1">
    <source>
        <dbReference type="SAM" id="SignalP"/>
    </source>
</evidence>
<keyword evidence="1" id="KW-0732">Signal</keyword>
<feature type="chain" id="PRO_5045336094" evidence="1">
    <location>
        <begin position="29"/>
        <end position="260"/>
    </location>
</feature>
<organism evidence="3 4">
    <name type="scientific">Kineococcus mangrovi</name>
    <dbReference type="NCBI Taxonomy" id="1660183"/>
    <lineage>
        <taxon>Bacteria</taxon>
        <taxon>Bacillati</taxon>
        <taxon>Actinomycetota</taxon>
        <taxon>Actinomycetes</taxon>
        <taxon>Kineosporiales</taxon>
        <taxon>Kineosporiaceae</taxon>
        <taxon>Kineococcus</taxon>
    </lineage>
</organism>
<proteinExistence type="predicted"/>
<keyword evidence="3" id="KW-0378">Hydrolase</keyword>
<dbReference type="CDD" id="cd00413">
    <property type="entry name" value="Glyco_hydrolase_16"/>
    <property type="match status" value="1"/>
</dbReference>